<dbReference type="Proteomes" id="UP000824496">
    <property type="component" value="Chromosome"/>
</dbReference>
<proteinExistence type="predicted"/>
<evidence type="ECO:0000313" key="2">
    <source>
        <dbReference type="EMBL" id="BDA63448.1"/>
    </source>
</evidence>
<protein>
    <submittedName>
        <fullName evidence="2">Uncharacterized protein</fullName>
    </submittedName>
</protein>
<organism evidence="2 3">
    <name type="scientific">Actinomyces capricornis</name>
    <dbReference type="NCBI Taxonomy" id="2755559"/>
    <lineage>
        <taxon>Bacteria</taxon>
        <taxon>Bacillati</taxon>
        <taxon>Actinomycetota</taxon>
        <taxon>Actinomycetes</taxon>
        <taxon>Actinomycetales</taxon>
        <taxon>Actinomycetaceae</taxon>
        <taxon>Actinomyces</taxon>
    </lineage>
</organism>
<accession>A0ABN6K241</accession>
<keyword evidence="1" id="KW-0175">Coiled coil</keyword>
<dbReference type="RefSeq" id="WP_223910170.1">
    <property type="nucleotide sequence ID" value="NZ_AP025017.1"/>
</dbReference>
<sequence>MSETQDKDVDGLPEGEEMSVELVEIEPGSGYAVLLSRYPTVDLAFPWICPVEEKDLDRWPGLGDALAAATGGANVAAQAAAAAVDVQGLVKLAPETLASMKSGMVPLTSGGWNLGSLSVNGSIAAQVRWLPAAGTQAVLALSSVAPALALVAAQCQLMSLSRRVKGLANGIEELKEENRKNRRTGLLSKYQEVLNTVDEAIALGFVNRDMYSKVDGMLEGLRVGLDSCIQAVNGHWEKVRAGGLGSPKDSAGEEWDVVCEDICLMVAMREAKYMADALCCMHLRREGETEGDRKRLAVRIRNAEEENGRALEGVQNLLWGLGCRIGLMTDLSAKNASDGKEDGGDGDRLKGLLGEVAEMAGRVGVGFPDFPDYDVKDRVEKAGDGTLKAVRWVLERGERPFEVSLVKELVAGCGADVGRRVREKLGDKGKKAAEWVKSGTDKNARTAVTESPFIVTVTSECVRWGRRRDLENKGVLERRIPLDDVRYVRFVTEGVVSKVDILTVGRDNDLHLSFSGGYSKAAEHIADLLATVMHVPEDEMKEEPYMVEARRELREIEAAQ</sequence>
<dbReference type="EMBL" id="AP025017">
    <property type="protein sequence ID" value="BDA63448.1"/>
    <property type="molecule type" value="Genomic_DNA"/>
</dbReference>
<evidence type="ECO:0000256" key="1">
    <source>
        <dbReference type="SAM" id="Coils"/>
    </source>
</evidence>
<name>A0ABN6K241_9ACTO</name>
<gene>
    <name evidence="2" type="ORF">MANAM107_02820</name>
</gene>
<keyword evidence="3" id="KW-1185">Reference proteome</keyword>
<evidence type="ECO:0000313" key="3">
    <source>
        <dbReference type="Proteomes" id="UP000824496"/>
    </source>
</evidence>
<feature type="coiled-coil region" evidence="1">
    <location>
        <begin position="157"/>
        <end position="184"/>
    </location>
</feature>
<reference evidence="2 3" key="1">
    <citation type="submission" date="2021-08" db="EMBL/GenBank/DDBJ databases">
        <title>Whole genome sequence of novel Actinomyces species strain MAS-1.</title>
        <authorList>
            <person name="Saito M."/>
            <person name="Kuwahara N."/>
            <person name="Takizawa T."/>
            <person name="Gotouda H."/>
            <person name="Ochiai T."/>
        </authorList>
    </citation>
    <scope>NUCLEOTIDE SEQUENCE [LARGE SCALE GENOMIC DNA]</scope>
    <source>
        <strain evidence="2 3">MAS-1</strain>
    </source>
</reference>